<dbReference type="Proteomes" id="UP000250028">
    <property type="component" value="Unassembled WGS sequence"/>
</dbReference>
<proteinExistence type="predicted"/>
<dbReference type="Gene3D" id="2.180.10.10">
    <property type="entry name" value="RHS repeat-associated core"/>
    <property type="match status" value="1"/>
</dbReference>
<evidence type="ECO:0000313" key="3">
    <source>
        <dbReference type="Proteomes" id="UP000250028"/>
    </source>
</evidence>
<dbReference type="EMBL" id="UESZ01000001">
    <property type="protein sequence ID" value="SSA35362.1"/>
    <property type="molecule type" value="Genomic_DNA"/>
</dbReference>
<keyword evidence="3" id="KW-1185">Reference proteome</keyword>
<protein>
    <submittedName>
        <fullName evidence="2">RHS repeat-associated core domain-containing protein</fullName>
    </submittedName>
</protein>
<evidence type="ECO:0000313" key="2">
    <source>
        <dbReference type="EMBL" id="SSA35362.1"/>
    </source>
</evidence>
<accession>A0A2Y9BU97</accession>
<keyword evidence="1" id="KW-0472">Membrane</keyword>
<reference evidence="3" key="1">
    <citation type="submission" date="2016-10" db="EMBL/GenBank/DDBJ databases">
        <authorList>
            <person name="Varghese N."/>
            <person name="Submissions S."/>
        </authorList>
    </citation>
    <scope>NUCLEOTIDE SEQUENCE [LARGE SCALE GENOMIC DNA]</scope>
    <source>
        <strain evidence="3">DSM 22951</strain>
    </source>
</reference>
<sequence length="352" mass="37710">MDDSVASISNQGMSTTFSLDEAGRRLTQSTAGGWDDGMVVTRHYTDTSDNPSWSVTAKPGQAESWTKYTPGLDGGLGAMIAQDGSASISLVDPHDNNVTAITIPASSSSTTTAFGITGWSGYDEYGGLPINWHWADSSVTGPLGYGWLGGKERATNGQTAQFTLMGARLYNWTTGGFTSPDPVPGGNDTSYGYPTDPINSSDPTGQFGWPRWVKKAANWVKKNPTKAIGLAAFGTCSFVTLGTCAAVGVVASVANARISAGRFRSWGFARSLGVNLAWTAGGYGAGRLLQSGYQMTRGAAYSSYKVRRAVPRSVGQIVRPNYRRVPNWKYRSSYYVHSTKLSVMQSYFSDYM</sequence>
<dbReference type="AlphaFoldDB" id="A0A2Y9BU97"/>
<name>A0A2Y9BU97_9MICO</name>
<organism evidence="2 3">
    <name type="scientific">Branchiibius hedensis</name>
    <dbReference type="NCBI Taxonomy" id="672460"/>
    <lineage>
        <taxon>Bacteria</taxon>
        <taxon>Bacillati</taxon>
        <taxon>Actinomycetota</taxon>
        <taxon>Actinomycetes</taxon>
        <taxon>Micrococcales</taxon>
        <taxon>Dermacoccaceae</taxon>
        <taxon>Branchiibius</taxon>
    </lineage>
</organism>
<evidence type="ECO:0000256" key="1">
    <source>
        <dbReference type="SAM" id="Phobius"/>
    </source>
</evidence>
<keyword evidence="1" id="KW-0812">Transmembrane</keyword>
<gene>
    <name evidence="2" type="ORF">SAMN04489750_2715</name>
</gene>
<feature type="transmembrane region" description="Helical" evidence="1">
    <location>
        <begin position="230"/>
        <end position="254"/>
    </location>
</feature>
<keyword evidence="1" id="KW-1133">Transmembrane helix</keyword>